<gene>
    <name evidence="2" type="ORF">URODEC1_LOCUS61150</name>
</gene>
<feature type="compositionally biased region" description="Basic and acidic residues" evidence="1">
    <location>
        <begin position="98"/>
        <end position="116"/>
    </location>
</feature>
<feature type="compositionally biased region" description="Low complexity" evidence="1">
    <location>
        <begin position="31"/>
        <end position="40"/>
    </location>
</feature>
<evidence type="ECO:0000313" key="2">
    <source>
        <dbReference type="EMBL" id="CAL4992546.1"/>
    </source>
</evidence>
<reference evidence="2 3" key="2">
    <citation type="submission" date="2024-10" db="EMBL/GenBank/DDBJ databases">
        <authorList>
            <person name="Ryan C."/>
        </authorList>
    </citation>
    <scope>NUCLEOTIDE SEQUENCE [LARGE SCALE GENOMIC DNA]</scope>
</reference>
<evidence type="ECO:0000313" key="3">
    <source>
        <dbReference type="Proteomes" id="UP001497457"/>
    </source>
</evidence>
<accession>A0ABC9B208</accession>
<protein>
    <submittedName>
        <fullName evidence="2">Uncharacterized protein</fullName>
    </submittedName>
</protein>
<feature type="region of interest" description="Disordered" evidence="1">
    <location>
        <begin position="1"/>
        <end position="243"/>
    </location>
</feature>
<feature type="compositionally biased region" description="Basic and acidic residues" evidence="1">
    <location>
        <begin position="175"/>
        <end position="194"/>
    </location>
</feature>
<evidence type="ECO:0000256" key="1">
    <source>
        <dbReference type="SAM" id="MobiDB-lite"/>
    </source>
</evidence>
<dbReference type="Proteomes" id="UP001497457">
    <property type="component" value="Chromosome 24b"/>
</dbReference>
<feature type="compositionally biased region" description="Basic and acidic residues" evidence="1">
    <location>
        <begin position="17"/>
        <end position="27"/>
    </location>
</feature>
<keyword evidence="3" id="KW-1185">Reference proteome</keyword>
<sequence>MPVGVHPRTQEVENQGDESKQREKPVEEIEAAGVEAGTIEPPGARPATVRGGAVDHLDEEAPEPRRDAEDAEEHGAPDGLHAGGGLAVEELEQADEGGDVHHAQQEELRRQPEHRHLGGGGGAPAPAAAFHRGGHGERHDAGREPDADALQVRDAAGVARRASQPRHHGAVVGHQEQHLEHDGDDEEARRRDAGGAEPGVHGPALLHGEGEEQRDREVAQDGAHEEGHHAEDDLGLLHLRHRA</sequence>
<feature type="compositionally biased region" description="Basic and acidic residues" evidence="1">
    <location>
        <begin position="208"/>
        <end position="232"/>
    </location>
</feature>
<proteinExistence type="predicted"/>
<dbReference type="EMBL" id="OZ075134">
    <property type="protein sequence ID" value="CAL4992546.1"/>
    <property type="molecule type" value="Genomic_DNA"/>
</dbReference>
<organism evidence="2 3">
    <name type="scientific">Urochloa decumbens</name>
    <dbReference type="NCBI Taxonomy" id="240449"/>
    <lineage>
        <taxon>Eukaryota</taxon>
        <taxon>Viridiplantae</taxon>
        <taxon>Streptophyta</taxon>
        <taxon>Embryophyta</taxon>
        <taxon>Tracheophyta</taxon>
        <taxon>Spermatophyta</taxon>
        <taxon>Magnoliopsida</taxon>
        <taxon>Liliopsida</taxon>
        <taxon>Poales</taxon>
        <taxon>Poaceae</taxon>
        <taxon>PACMAD clade</taxon>
        <taxon>Panicoideae</taxon>
        <taxon>Panicodae</taxon>
        <taxon>Paniceae</taxon>
        <taxon>Melinidinae</taxon>
        <taxon>Urochloa</taxon>
    </lineage>
</organism>
<name>A0ABC9B208_9POAL</name>
<reference evidence="3" key="1">
    <citation type="submission" date="2024-06" db="EMBL/GenBank/DDBJ databases">
        <authorList>
            <person name="Ryan C."/>
        </authorList>
    </citation>
    <scope>NUCLEOTIDE SEQUENCE [LARGE SCALE GENOMIC DNA]</scope>
</reference>
<dbReference type="AlphaFoldDB" id="A0ABC9B208"/>
<feature type="compositionally biased region" description="Basic and acidic residues" evidence="1">
    <location>
        <begin position="62"/>
        <end position="76"/>
    </location>
</feature>
<feature type="compositionally biased region" description="Basic and acidic residues" evidence="1">
    <location>
        <begin position="134"/>
        <end position="146"/>
    </location>
</feature>